<proteinExistence type="predicted"/>
<keyword evidence="3" id="KW-1185">Reference proteome</keyword>
<comment type="caution">
    <text evidence="2">The sequence shown here is derived from an EMBL/GenBank/DDBJ whole genome shotgun (WGS) entry which is preliminary data.</text>
</comment>
<dbReference type="EMBL" id="QGMZ01000017">
    <property type="protein sequence ID" value="PWR74555.1"/>
    <property type="molecule type" value="Genomic_DNA"/>
</dbReference>
<evidence type="ECO:0000259" key="1">
    <source>
        <dbReference type="PROSITE" id="PS50983"/>
    </source>
</evidence>
<dbReference type="PANTHER" id="PTHR30535">
    <property type="entry name" value="VITAMIN B12-BINDING PROTEIN"/>
    <property type="match status" value="1"/>
</dbReference>
<dbReference type="Pfam" id="PF01497">
    <property type="entry name" value="Peripla_BP_2"/>
    <property type="match status" value="1"/>
</dbReference>
<evidence type="ECO:0000313" key="2">
    <source>
        <dbReference type="EMBL" id="PWR74555.1"/>
    </source>
</evidence>
<dbReference type="PANTHER" id="PTHR30535:SF34">
    <property type="entry name" value="MOLYBDATE-BINDING PROTEIN MOLA"/>
    <property type="match status" value="1"/>
</dbReference>
<dbReference type="RefSeq" id="WP_109940774.1">
    <property type="nucleotide sequence ID" value="NZ_CP176366.1"/>
</dbReference>
<name>A0A2V2N7P7_9EURY</name>
<dbReference type="Proteomes" id="UP000245934">
    <property type="component" value="Unassembled WGS sequence"/>
</dbReference>
<dbReference type="Gene3D" id="3.40.50.1980">
    <property type="entry name" value="Nitrogenase molybdenum iron protein domain"/>
    <property type="match status" value="2"/>
</dbReference>
<dbReference type="OrthoDB" id="24039at2157"/>
<gene>
    <name evidence="2" type="ORF">DLD82_08910</name>
</gene>
<dbReference type="PROSITE" id="PS50983">
    <property type="entry name" value="FE_B12_PBP"/>
    <property type="match status" value="1"/>
</dbReference>
<dbReference type="SUPFAM" id="SSF53807">
    <property type="entry name" value="Helical backbone' metal receptor"/>
    <property type="match status" value="1"/>
</dbReference>
<dbReference type="InterPro" id="IPR002491">
    <property type="entry name" value="ABC_transptr_periplasmic_BD"/>
</dbReference>
<protein>
    <submittedName>
        <fullName evidence="2">Iron ABC transporter substrate-binding protein</fullName>
    </submittedName>
</protein>
<sequence length="365" mass="41059">MKEKLSMCAILICFIFMTSVLADNSGTQIHFTDANGREITLEKNPERIAFSSYMIAEAIKLIGAWDKVAGRDGYISDPKLYPNLDTIPAISDSDGHSHMDFEKIVEIKPDVLIMPAKNDNTNQDDDQLVINSLEPDIPVVYIDVTNPDTFNENLKNLGKITGKEENAERYLDFYNGIMNQITEKSSSIPDTEKPNVFVKAAGYTPDQLCTKGNKEVIWNQICDISGGKSISSDLNQGWTDVDPEWLVNKDIDAIVAECWDQLYPGTFGYTATEPSQKKTSADKIIADIANLEELSQSDAVKNNRIYLMHDPLMNTPRFIIGTAYLAKWFHPELFQDLNPEKIHEQYLDFLDADYDLDVVGYAGYP</sequence>
<reference evidence="2 3" key="1">
    <citation type="submission" date="2018-05" db="EMBL/GenBank/DDBJ databases">
        <title>Draft genome of Methanospirillum stamsii Pt1.</title>
        <authorList>
            <person name="Dueholm M.S."/>
            <person name="Nielsen P.H."/>
            <person name="Bakmann L.F."/>
            <person name="Otzen D.E."/>
        </authorList>
    </citation>
    <scope>NUCLEOTIDE SEQUENCE [LARGE SCALE GENOMIC DNA]</scope>
    <source>
        <strain evidence="2 3">Pt1</strain>
    </source>
</reference>
<dbReference type="GeneID" id="97607938"/>
<dbReference type="AlphaFoldDB" id="A0A2V2N7P7"/>
<evidence type="ECO:0000313" key="3">
    <source>
        <dbReference type="Proteomes" id="UP000245934"/>
    </source>
</evidence>
<feature type="domain" description="Fe/B12 periplasmic-binding" evidence="1">
    <location>
        <begin position="47"/>
        <end position="337"/>
    </location>
</feature>
<accession>A0A2V2N7P7</accession>
<dbReference type="InterPro" id="IPR050902">
    <property type="entry name" value="ABC_Transporter_SBP"/>
</dbReference>
<organism evidence="2 3">
    <name type="scientific">Methanospirillum stamsii</name>
    <dbReference type="NCBI Taxonomy" id="1277351"/>
    <lineage>
        <taxon>Archaea</taxon>
        <taxon>Methanobacteriati</taxon>
        <taxon>Methanobacteriota</taxon>
        <taxon>Stenosarchaea group</taxon>
        <taxon>Methanomicrobia</taxon>
        <taxon>Methanomicrobiales</taxon>
        <taxon>Methanospirillaceae</taxon>
        <taxon>Methanospirillum</taxon>
    </lineage>
</organism>